<comment type="caution">
    <text evidence="1">The sequence shown here is derived from an EMBL/GenBank/DDBJ whole genome shotgun (WGS) entry which is preliminary data.</text>
</comment>
<evidence type="ECO:0000313" key="1">
    <source>
        <dbReference type="EMBL" id="KXK25890.1"/>
    </source>
</evidence>
<accession>A0A136LW51</accession>
<dbReference type="EMBL" id="JYNZ01000006">
    <property type="protein sequence ID" value="KXK25890.1"/>
    <property type="molecule type" value="Genomic_DNA"/>
</dbReference>
<gene>
    <name evidence="1" type="ORF">TR69_WS6001001496</name>
</gene>
<protein>
    <submittedName>
        <fullName evidence="1">Uncharacterized protein</fullName>
    </submittedName>
</protein>
<dbReference type="AlphaFoldDB" id="A0A136LW51"/>
<reference evidence="1 2" key="1">
    <citation type="submission" date="2015-02" db="EMBL/GenBank/DDBJ databases">
        <title>Improved understanding of the partial-nitritation anammox process through 23 genomes representing the majority of the microbial community.</title>
        <authorList>
            <person name="Speth D.R."/>
            <person name="In T Zandt M."/>
            <person name="Guerrero Cruz S."/>
            <person name="Jetten M.S."/>
            <person name="Dutilh B.E."/>
        </authorList>
    </citation>
    <scope>NUCLEOTIDE SEQUENCE [LARGE SCALE GENOMIC DNA]</scope>
    <source>
        <strain evidence="1">OLB20</strain>
    </source>
</reference>
<name>A0A136LW51_9BACT</name>
<organism evidence="1 2">
    <name type="scientific">candidate division WS6 bacterium OLB20</name>
    <dbReference type="NCBI Taxonomy" id="1617426"/>
    <lineage>
        <taxon>Bacteria</taxon>
        <taxon>Candidatus Dojkabacteria</taxon>
    </lineage>
</organism>
<proteinExistence type="predicted"/>
<dbReference type="Proteomes" id="UP000070457">
    <property type="component" value="Unassembled WGS sequence"/>
</dbReference>
<evidence type="ECO:0000313" key="2">
    <source>
        <dbReference type="Proteomes" id="UP000070457"/>
    </source>
</evidence>
<sequence>MSERTYRVVKSGSDETDFGYSWRMAVPAGESLHHDPVYFQVPQGCMIESGDDVEGTSDNAVRTLFGGYLDYVTMREVLPDLFAYDKLRDTLLDVSSQLCVSCEVRMFCRAVKNGHD</sequence>